<comment type="caution">
    <text evidence="3">The sequence shown here is derived from an EMBL/GenBank/DDBJ whole genome shotgun (WGS) entry which is preliminary data.</text>
</comment>
<dbReference type="Gene3D" id="3.60.40.10">
    <property type="entry name" value="PPM-type phosphatase domain"/>
    <property type="match status" value="1"/>
</dbReference>
<evidence type="ECO:0000313" key="3">
    <source>
        <dbReference type="EMBL" id="MDY0394862.1"/>
    </source>
</evidence>
<organism evidence="3 4">
    <name type="scientific">Tigheibacillus halophilus</name>
    <dbReference type="NCBI Taxonomy" id="361280"/>
    <lineage>
        <taxon>Bacteria</taxon>
        <taxon>Bacillati</taxon>
        <taxon>Bacillota</taxon>
        <taxon>Bacilli</taxon>
        <taxon>Bacillales</taxon>
        <taxon>Bacillaceae</taxon>
        <taxon>Tigheibacillus</taxon>
    </lineage>
</organism>
<evidence type="ECO:0000313" key="4">
    <source>
        <dbReference type="Proteomes" id="UP001281447"/>
    </source>
</evidence>
<reference evidence="3 4" key="1">
    <citation type="submission" date="2023-10" db="EMBL/GenBank/DDBJ databases">
        <title>Virgibacillus halophilus 5B73C genome.</title>
        <authorList>
            <person name="Miliotis G."/>
            <person name="Sengupta P."/>
            <person name="Hameed A."/>
            <person name="Chuvochina M."/>
            <person name="Mcdonagh F."/>
            <person name="Simpson A.C."/>
            <person name="Singh N.K."/>
            <person name="Rekha P.D."/>
            <person name="Raman K."/>
            <person name="Hugenholtz P."/>
            <person name="Venkateswaran K."/>
        </authorList>
    </citation>
    <scope>NUCLEOTIDE SEQUENCE [LARGE SCALE GENOMIC DNA]</scope>
    <source>
        <strain evidence="3 4">5B73C</strain>
    </source>
</reference>
<feature type="domain" description="PPM-type phosphatase" evidence="2">
    <location>
        <begin position="12"/>
        <end position="222"/>
    </location>
</feature>
<protein>
    <submittedName>
        <fullName evidence="3">SpoIIE family protein phosphatase</fullName>
    </submittedName>
</protein>
<dbReference type="PROSITE" id="PS51746">
    <property type="entry name" value="PPM_2"/>
    <property type="match status" value="1"/>
</dbReference>
<dbReference type="SUPFAM" id="SSF81606">
    <property type="entry name" value="PP2C-like"/>
    <property type="match status" value="1"/>
</dbReference>
<dbReference type="PANTHER" id="PTHR43156">
    <property type="entry name" value="STAGE II SPORULATION PROTEIN E-RELATED"/>
    <property type="match status" value="1"/>
</dbReference>
<accession>A0ABU5C699</accession>
<dbReference type="Proteomes" id="UP001281447">
    <property type="component" value="Unassembled WGS sequence"/>
</dbReference>
<dbReference type="InterPro" id="IPR001932">
    <property type="entry name" value="PPM-type_phosphatase-like_dom"/>
</dbReference>
<dbReference type="EMBL" id="JAWDIP010000003">
    <property type="protein sequence ID" value="MDY0394862.1"/>
    <property type="molecule type" value="Genomic_DNA"/>
</dbReference>
<proteinExistence type="predicted"/>
<dbReference type="Pfam" id="PF07228">
    <property type="entry name" value="SpoIIE"/>
    <property type="match status" value="1"/>
</dbReference>
<evidence type="ECO:0000259" key="2">
    <source>
        <dbReference type="PROSITE" id="PS51746"/>
    </source>
</evidence>
<keyword evidence="1" id="KW-0378">Hydrolase</keyword>
<keyword evidence="4" id="KW-1185">Reference proteome</keyword>
<dbReference type="SMART" id="SM00332">
    <property type="entry name" value="PP2Cc"/>
    <property type="match status" value="1"/>
</dbReference>
<dbReference type="PANTHER" id="PTHR43156:SF2">
    <property type="entry name" value="STAGE II SPORULATION PROTEIN E"/>
    <property type="match status" value="1"/>
</dbReference>
<evidence type="ECO:0000256" key="1">
    <source>
        <dbReference type="ARBA" id="ARBA00022801"/>
    </source>
</evidence>
<dbReference type="SMART" id="SM00331">
    <property type="entry name" value="PP2C_SIG"/>
    <property type="match status" value="1"/>
</dbReference>
<name>A0ABU5C699_9BACI</name>
<dbReference type="InterPro" id="IPR036457">
    <property type="entry name" value="PPM-type-like_dom_sf"/>
</dbReference>
<sequence length="236" mass="26049">MKFGSAKEFVVQTGIANAAKGGGLISGDSYTTMELGEGKYAMAISDGMGNGSRANEESRETLRLLQQILQTGIPEKVAIKSINSILSLRTTDEMFATLDLAMINLHNAHARFLKIGTAPSYVKRGDRLFEIEASNLPMGIIREFEVDIVNEQLMSGDILIMMSDGIFEGPKHVENTDIWIKRKLREIKTNDPQEIADLLLEEVVRTQSGAIEDDMTVLVAKVEKHIPQWSAIDIPS</sequence>
<dbReference type="InterPro" id="IPR052016">
    <property type="entry name" value="Bact_Sigma-Reg"/>
</dbReference>
<gene>
    <name evidence="3" type="ORF">RWE15_10840</name>
</gene>